<dbReference type="InterPro" id="IPR011527">
    <property type="entry name" value="ABC1_TM_dom"/>
</dbReference>
<dbReference type="Gene3D" id="1.20.1560.10">
    <property type="entry name" value="ABC transporter type 1, transmembrane domain"/>
    <property type="match status" value="1"/>
</dbReference>
<feature type="domain" description="ABC transmembrane type-1" evidence="10">
    <location>
        <begin position="14"/>
        <end position="283"/>
    </location>
</feature>
<dbReference type="InterPro" id="IPR027417">
    <property type="entry name" value="P-loop_NTPase"/>
</dbReference>
<evidence type="ECO:0000256" key="6">
    <source>
        <dbReference type="ARBA" id="ARBA00023136"/>
    </source>
</evidence>
<keyword evidence="6 8" id="KW-0472">Membrane</keyword>
<evidence type="ECO:0000256" key="8">
    <source>
        <dbReference type="SAM" id="Phobius"/>
    </source>
</evidence>
<evidence type="ECO:0000259" key="9">
    <source>
        <dbReference type="PROSITE" id="PS50893"/>
    </source>
</evidence>
<evidence type="ECO:0000256" key="5">
    <source>
        <dbReference type="ARBA" id="ARBA00022989"/>
    </source>
</evidence>
<evidence type="ECO:0000313" key="11">
    <source>
        <dbReference type="EMBL" id="TRL77681.1"/>
    </source>
</evidence>
<dbReference type="InterPro" id="IPR017871">
    <property type="entry name" value="ABC_transporter-like_CS"/>
</dbReference>
<dbReference type="Pfam" id="PF00005">
    <property type="entry name" value="ABC_tran"/>
    <property type="match status" value="1"/>
</dbReference>
<proteinExistence type="predicted"/>
<feature type="transmembrane region" description="Helical" evidence="8">
    <location>
        <begin position="45"/>
        <end position="67"/>
    </location>
</feature>
<dbReference type="InterPro" id="IPR003593">
    <property type="entry name" value="AAA+_ATPase"/>
</dbReference>
<evidence type="ECO:0000256" key="3">
    <source>
        <dbReference type="ARBA" id="ARBA00022741"/>
    </source>
</evidence>
<dbReference type="CDD" id="cd03228">
    <property type="entry name" value="ABCC_MRP_Like"/>
    <property type="match status" value="1"/>
</dbReference>
<dbReference type="PANTHER" id="PTHR24221:SF653">
    <property type="entry name" value="TRANSPORT ATP-BINDING PROTEIN CYDC"/>
    <property type="match status" value="1"/>
</dbReference>
<dbReference type="EMBL" id="VJMP01000004">
    <property type="protein sequence ID" value="TRL77681.1"/>
    <property type="molecule type" value="Genomic_DNA"/>
</dbReference>
<feature type="transmembrane region" description="Helical" evidence="8">
    <location>
        <begin position="237"/>
        <end position="259"/>
    </location>
</feature>
<dbReference type="Gene3D" id="3.40.50.300">
    <property type="entry name" value="P-loop containing nucleotide triphosphate hydrolases"/>
    <property type="match status" value="1"/>
</dbReference>
<evidence type="ECO:0000256" key="4">
    <source>
        <dbReference type="ARBA" id="ARBA00022840"/>
    </source>
</evidence>
<dbReference type="PROSITE" id="PS50893">
    <property type="entry name" value="ABC_TRANSPORTER_2"/>
    <property type="match status" value="1"/>
</dbReference>
<accession>A0AB38PCT7</accession>
<evidence type="ECO:0000256" key="2">
    <source>
        <dbReference type="ARBA" id="ARBA00022692"/>
    </source>
</evidence>
<feature type="domain" description="ABC transporter" evidence="9">
    <location>
        <begin position="328"/>
        <end position="552"/>
    </location>
</feature>
<comment type="caution">
    <text evidence="11">The sequence shown here is derived from an EMBL/GenBank/DDBJ whole genome shotgun (WGS) entry which is preliminary data.</text>
</comment>
<keyword evidence="2 8" id="KW-0812">Transmembrane</keyword>
<dbReference type="GO" id="GO:0005524">
    <property type="term" value="F:ATP binding"/>
    <property type="evidence" value="ECO:0007669"/>
    <property type="project" value="UniProtKB-KW"/>
</dbReference>
<comment type="subcellular location">
    <subcellularLocation>
        <location evidence="1">Cell membrane</location>
        <topology evidence="1">Multi-pass membrane protein</topology>
    </subcellularLocation>
</comment>
<dbReference type="RefSeq" id="WP_107637664.1">
    <property type="nucleotide sequence ID" value="NZ_JAHCPB010000001.1"/>
</dbReference>
<dbReference type="GO" id="GO:0140359">
    <property type="term" value="F:ABC-type transporter activity"/>
    <property type="evidence" value="ECO:0007669"/>
    <property type="project" value="InterPro"/>
</dbReference>
<dbReference type="AlphaFoldDB" id="A0AB38PCT7"/>
<dbReference type="InterPro" id="IPR036640">
    <property type="entry name" value="ABC1_TM_sf"/>
</dbReference>
<feature type="transmembrane region" description="Helical" evidence="8">
    <location>
        <begin position="12"/>
        <end position="33"/>
    </location>
</feature>
<name>A0AB38PCT7_STAHA</name>
<evidence type="ECO:0000256" key="1">
    <source>
        <dbReference type="ARBA" id="ARBA00004651"/>
    </source>
</evidence>
<dbReference type="Pfam" id="PF00664">
    <property type="entry name" value="ABC_membrane"/>
    <property type="match status" value="1"/>
</dbReference>
<evidence type="ECO:0000313" key="12">
    <source>
        <dbReference type="Proteomes" id="UP000316594"/>
    </source>
</evidence>
<gene>
    <name evidence="11" type="ORF">FNL11_06315</name>
</gene>
<evidence type="ECO:0000259" key="10">
    <source>
        <dbReference type="PROSITE" id="PS50929"/>
    </source>
</evidence>
<keyword evidence="3" id="KW-0547">Nucleotide-binding</keyword>
<organism evidence="11 12">
    <name type="scientific">Staphylococcus haemolyticus</name>
    <dbReference type="NCBI Taxonomy" id="1283"/>
    <lineage>
        <taxon>Bacteria</taxon>
        <taxon>Bacillati</taxon>
        <taxon>Bacillota</taxon>
        <taxon>Bacilli</taxon>
        <taxon>Bacillales</taxon>
        <taxon>Staphylococcaceae</taxon>
        <taxon>Staphylococcus</taxon>
    </lineage>
</organism>
<dbReference type="PANTHER" id="PTHR24221">
    <property type="entry name" value="ATP-BINDING CASSETTE SUB-FAMILY B"/>
    <property type="match status" value="1"/>
</dbReference>
<evidence type="ECO:0000256" key="7">
    <source>
        <dbReference type="ARBA" id="ARBA00025074"/>
    </source>
</evidence>
<dbReference type="SUPFAM" id="SSF52540">
    <property type="entry name" value="P-loop containing nucleoside triphosphate hydrolases"/>
    <property type="match status" value="1"/>
</dbReference>
<comment type="function">
    <text evidence="7">May be involved in multidrug export. Transmembrane domains (TMD) form a pore in the cell membrane and the ATP-binding domain (NBD) is responsible for energy generation.</text>
</comment>
<dbReference type="GO" id="GO:0005886">
    <property type="term" value="C:plasma membrane"/>
    <property type="evidence" value="ECO:0007669"/>
    <property type="project" value="UniProtKB-SubCell"/>
</dbReference>
<sequence length="553" mass="62672">MKPQIRFRPDKDLILAILTGVIGSVVALAMFFLSGYMVTQSALGAPLYALMVLVVSVKLFGFMRAIARYGERLLSHKTTFTMLRDVRVQFLEKLIPRVPNLYRQYSSADLLTKMISKVEALQNIYLRVYYPPVVIGFTAIIAAVTLVYFSVMHAIVIIISMLCSLWLVPWLSAKRVGKLKQQVAQQQQTTITQFYDYKEGYAELNRFNNVEAYREDLMNALESYDKMQSKETRFLTLYDYMLNIIAMIAIFATLALGFIQVKEGQLNVVYLTSIVLMMLTLFEQTVPMSNFAYYKADTDEALNSLNDVLSYPVDQSKQSLVTKQSNVYNIRNVSFSYEHQEIPTLSNINLTVGKGEKVAIVGPSGSGKSTLLQIMSGLYDIDKGQVSLDGQNISQLDEDIRFEKLNVLLQSQQLFDGTLRYNMFSSKNDDVIQRVLTNLNLGYLDLEKTITLDGNTLSGGEMQRIALGRLFLKGSSIWLLDEPTTALDEDNTKQVMQLIDEQVETLVIATHDLKLLPYFDKIVVLIDGQIKEQGSYDELSHGNHYLSRLLKMN</sequence>
<protein>
    <submittedName>
        <fullName evidence="11">Amino acid ABC transporter ATP-binding/permease protein</fullName>
    </submittedName>
</protein>
<dbReference type="GO" id="GO:0034040">
    <property type="term" value="F:ATPase-coupled lipid transmembrane transporter activity"/>
    <property type="evidence" value="ECO:0007669"/>
    <property type="project" value="TreeGrafter"/>
</dbReference>
<dbReference type="GO" id="GO:0016887">
    <property type="term" value="F:ATP hydrolysis activity"/>
    <property type="evidence" value="ECO:0007669"/>
    <property type="project" value="InterPro"/>
</dbReference>
<dbReference type="SUPFAM" id="SSF90123">
    <property type="entry name" value="ABC transporter transmembrane region"/>
    <property type="match status" value="1"/>
</dbReference>
<feature type="transmembrane region" description="Helical" evidence="8">
    <location>
        <begin position="128"/>
        <end position="149"/>
    </location>
</feature>
<keyword evidence="4 11" id="KW-0067">ATP-binding</keyword>
<dbReference type="PROSITE" id="PS50929">
    <property type="entry name" value="ABC_TM1F"/>
    <property type="match status" value="1"/>
</dbReference>
<reference evidence="11 12" key="1">
    <citation type="submission" date="2019-07" db="EMBL/GenBank/DDBJ databases">
        <title>Genome Sequencing and Assembly of Staphylococcus haemolyticus SDA2.</title>
        <authorList>
            <person name="Emmons C.B."/>
            <person name="Park C."/>
            <person name="Sevigny J.L."/>
            <person name="Andam C."/>
        </authorList>
    </citation>
    <scope>NUCLEOTIDE SEQUENCE [LARGE SCALE GENOMIC DNA]</scope>
    <source>
        <strain evidence="11 12">SDA2</strain>
    </source>
</reference>
<dbReference type="SMART" id="SM00382">
    <property type="entry name" value="AAA"/>
    <property type="match status" value="1"/>
</dbReference>
<dbReference type="InterPro" id="IPR039421">
    <property type="entry name" value="Type_1_exporter"/>
</dbReference>
<feature type="transmembrane region" description="Helical" evidence="8">
    <location>
        <begin position="155"/>
        <end position="173"/>
    </location>
</feature>
<dbReference type="Proteomes" id="UP000316594">
    <property type="component" value="Unassembled WGS sequence"/>
</dbReference>
<keyword evidence="5 8" id="KW-1133">Transmembrane helix</keyword>
<dbReference type="InterPro" id="IPR003439">
    <property type="entry name" value="ABC_transporter-like_ATP-bd"/>
</dbReference>
<dbReference type="PROSITE" id="PS00211">
    <property type="entry name" value="ABC_TRANSPORTER_1"/>
    <property type="match status" value="1"/>
</dbReference>